<dbReference type="PANTHER" id="PTHR34265">
    <property type="entry name" value="TYPE III PANTOTHENATE KINASE"/>
    <property type="match status" value="1"/>
</dbReference>
<feature type="binding site" evidence="16">
    <location>
        <begin position="7"/>
        <end position="14"/>
    </location>
    <ligand>
        <name>ATP</name>
        <dbReference type="ChEBI" id="CHEBI:30616"/>
    </ligand>
</feature>
<dbReference type="HAMAP" id="MF_01274">
    <property type="entry name" value="Pantothen_kinase_3"/>
    <property type="match status" value="1"/>
</dbReference>
<protein>
    <recommendedName>
        <fullName evidence="15 16">Type III pantothenate kinase</fullName>
        <ecNumber evidence="6 16">2.7.1.33</ecNumber>
    </recommendedName>
    <alternativeName>
        <fullName evidence="16">PanK-III</fullName>
    </alternativeName>
    <alternativeName>
        <fullName evidence="16">Pantothenic acid kinase</fullName>
    </alternativeName>
</protein>
<comment type="cofactor">
    <cofactor evidence="2">
        <name>K(+)</name>
        <dbReference type="ChEBI" id="CHEBI:29103"/>
    </cofactor>
</comment>
<dbReference type="EMBL" id="SMRS01000001">
    <property type="protein sequence ID" value="KAA0876222.1"/>
    <property type="molecule type" value="Genomic_DNA"/>
</dbReference>
<evidence type="ECO:0000256" key="13">
    <source>
        <dbReference type="ARBA" id="ARBA00022993"/>
    </source>
</evidence>
<keyword evidence="16" id="KW-0479">Metal-binding</keyword>
<dbReference type="InterPro" id="IPR043129">
    <property type="entry name" value="ATPase_NBD"/>
</dbReference>
<dbReference type="OrthoDB" id="9781305at2"/>
<evidence type="ECO:0000256" key="14">
    <source>
        <dbReference type="ARBA" id="ARBA00038036"/>
    </source>
</evidence>
<dbReference type="GO" id="GO:0046872">
    <property type="term" value="F:metal ion binding"/>
    <property type="evidence" value="ECO:0007669"/>
    <property type="project" value="UniProtKB-KW"/>
</dbReference>
<keyword evidence="12 16" id="KW-0630">Potassium</keyword>
<dbReference type="GO" id="GO:0015937">
    <property type="term" value="P:coenzyme A biosynthetic process"/>
    <property type="evidence" value="ECO:0007669"/>
    <property type="project" value="UniProtKB-UniRule"/>
</dbReference>
<comment type="cofactor">
    <cofactor evidence="16">
        <name>NH4(+)</name>
        <dbReference type="ChEBI" id="CHEBI:28938"/>
    </cofactor>
    <cofactor evidence="16">
        <name>K(+)</name>
        <dbReference type="ChEBI" id="CHEBI:29103"/>
    </cofactor>
    <text evidence="16">A monovalent cation. Ammonium or potassium.</text>
</comment>
<evidence type="ECO:0000256" key="10">
    <source>
        <dbReference type="ARBA" id="ARBA00022777"/>
    </source>
</evidence>
<dbReference type="CDD" id="cd24015">
    <property type="entry name" value="ASKHA_NBD_PanK-III"/>
    <property type="match status" value="1"/>
</dbReference>
<dbReference type="SUPFAM" id="SSF53067">
    <property type="entry name" value="Actin-like ATPase domain"/>
    <property type="match status" value="2"/>
</dbReference>
<keyword evidence="13 16" id="KW-0173">Coenzyme A biosynthesis</keyword>
<evidence type="ECO:0000256" key="9">
    <source>
        <dbReference type="ARBA" id="ARBA00022741"/>
    </source>
</evidence>
<dbReference type="Gene3D" id="3.30.420.40">
    <property type="match status" value="2"/>
</dbReference>
<dbReference type="GO" id="GO:0004594">
    <property type="term" value="F:pantothenate kinase activity"/>
    <property type="evidence" value="ECO:0007669"/>
    <property type="project" value="UniProtKB-UniRule"/>
</dbReference>
<feature type="binding site" evidence="16">
    <location>
        <position position="118"/>
    </location>
    <ligand>
        <name>K(+)</name>
        <dbReference type="ChEBI" id="CHEBI:29103"/>
    </ligand>
</feature>
<comment type="subcellular location">
    <subcellularLocation>
        <location evidence="3 16">Cytoplasm</location>
    </subcellularLocation>
</comment>
<dbReference type="EC" id="2.7.1.33" evidence="6 16"/>
<feature type="binding site" evidence="16">
    <location>
        <begin position="96"/>
        <end position="99"/>
    </location>
    <ligand>
        <name>substrate</name>
    </ligand>
</feature>
<dbReference type="Proteomes" id="UP000325302">
    <property type="component" value="Unassembled WGS sequence"/>
</dbReference>
<gene>
    <name evidence="16" type="primary">coaX</name>
    <name evidence="17" type="ORF">E1H14_00320</name>
</gene>
<keyword evidence="10 16" id="KW-0418">Kinase</keyword>
<organism evidence="17 18">
    <name type="scientific">Nitrincola tapanii</name>
    <dbReference type="NCBI Taxonomy" id="1708751"/>
    <lineage>
        <taxon>Bacteria</taxon>
        <taxon>Pseudomonadati</taxon>
        <taxon>Pseudomonadota</taxon>
        <taxon>Gammaproteobacteria</taxon>
        <taxon>Oceanospirillales</taxon>
        <taxon>Oceanospirillaceae</taxon>
        <taxon>Nitrincola</taxon>
    </lineage>
</organism>
<evidence type="ECO:0000256" key="4">
    <source>
        <dbReference type="ARBA" id="ARBA00005225"/>
    </source>
</evidence>
<feature type="binding site" evidence="16">
    <location>
        <position position="174"/>
    </location>
    <ligand>
        <name>substrate</name>
    </ligand>
</feature>
<proteinExistence type="inferred from homology"/>
<feature type="binding site" evidence="16">
    <location>
        <position position="121"/>
    </location>
    <ligand>
        <name>ATP</name>
        <dbReference type="ChEBI" id="CHEBI:30616"/>
    </ligand>
</feature>
<evidence type="ECO:0000256" key="1">
    <source>
        <dbReference type="ARBA" id="ARBA00001206"/>
    </source>
</evidence>
<evidence type="ECO:0000256" key="8">
    <source>
        <dbReference type="ARBA" id="ARBA00022679"/>
    </source>
</evidence>
<accession>A0A5A9W6B2</accession>
<dbReference type="InterPro" id="IPR004619">
    <property type="entry name" value="Type_III_PanK"/>
</dbReference>
<evidence type="ECO:0000256" key="3">
    <source>
        <dbReference type="ARBA" id="ARBA00004496"/>
    </source>
</evidence>
<sequence>MKILELDLGNSFLKWRLRDGAWVGAVQRILITDLSLDWPLEWSGIQRVYLAAVAQQALQSALIQRFQQMGVQVELAQTQAVCAGLKNAYAEPERLGVDRWLVMLAAWKAQPSACAILDAGSAITLDYIAADGQHLGGYILPGVSILRQSLLNNTARVMAGAETRAAVLSPGRTTDACVDNGRLHLLKGFVQSVQEEAAGFQIKRWILTGGDGELFKPWLPNAEYQADLVLDGLQWMFE</sequence>
<evidence type="ECO:0000256" key="11">
    <source>
        <dbReference type="ARBA" id="ARBA00022840"/>
    </source>
</evidence>
<dbReference type="PANTHER" id="PTHR34265:SF1">
    <property type="entry name" value="TYPE III PANTOTHENATE KINASE"/>
    <property type="match status" value="1"/>
</dbReference>
<evidence type="ECO:0000256" key="12">
    <source>
        <dbReference type="ARBA" id="ARBA00022958"/>
    </source>
</evidence>
<comment type="subunit">
    <text evidence="5 16">Homodimer.</text>
</comment>
<dbReference type="AlphaFoldDB" id="A0A5A9W6B2"/>
<evidence type="ECO:0000313" key="17">
    <source>
        <dbReference type="EMBL" id="KAA0876222.1"/>
    </source>
</evidence>
<comment type="caution">
    <text evidence="17">The sequence shown here is derived from an EMBL/GenBank/DDBJ whole genome shotgun (WGS) entry which is preliminary data.</text>
</comment>
<dbReference type="GO" id="GO:0005737">
    <property type="term" value="C:cytoplasm"/>
    <property type="evidence" value="ECO:0007669"/>
    <property type="project" value="UniProtKB-SubCell"/>
</dbReference>
<reference evidence="17 18" key="1">
    <citation type="submission" date="2019-03" db="EMBL/GenBank/DDBJ databases">
        <title>Nitrincola sp. nov. isolated from an Indian soda lake.</title>
        <authorList>
            <person name="Joshi A."/>
            <person name="Thite S.V."/>
            <person name="Joseph N."/>
            <person name="Dhotre D."/>
            <person name="Moorthy M."/>
            <person name="Shouche Y.S."/>
        </authorList>
    </citation>
    <scope>NUCLEOTIDE SEQUENCE [LARGE SCALE GENOMIC DNA]</scope>
    <source>
        <strain evidence="17 18">MEB193</strain>
    </source>
</reference>
<dbReference type="RefSeq" id="WP_149389476.1">
    <property type="nucleotide sequence ID" value="NZ_SMRS01000001.1"/>
</dbReference>
<evidence type="ECO:0000256" key="6">
    <source>
        <dbReference type="ARBA" id="ARBA00012102"/>
    </source>
</evidence>
<feature type="active site" description="Proton acceptor" evidence="16">
    <location>
        <position position="98"/>
    </location>
</feature>
<comment type="catalytic activity">
    <reaction evidence="1 16">
        <text>(R)-pantothenate + ATP = (R)-4'-phosphopantothenate + ADP + H(+)</text>
        <dbReference type="Rhea" id="RHEA:16373"/>
        <dbReference type="ChEBI" id="CHEBI:10986"/>
        <dbReference type="ChEBI" id="CHEBI:15378"/>
        <dbReference type="ChEBI" id="CHEBI:29032"/>
        <dbReference type="ChEBI" id="CHEBI:30616"/>
        <dbReference type="ChEBI" id="CHEBI:456216"/>
        <dbReference type="EC" id="2.7.1.33"/>
    </reaction>
</comment>
<dbReference type="GO" id="GO:0005524">
    <property type="term" value="F:ATP binding"/>
    <property type="evidence" value="ECO:0007669"/>
    <property type="project" value="UniProtKB-UniRule"/>
</dbReference>
<keyword evidence="18" id="KW-1185">Reference proteome</keyword>
<keyword evidence="8 16" id="KW-0808">Transferase</keyword>
<name>A0A5A9W6B2_9GAMM</name>
<evidence type="ECO:0000256" key="15">
    <source>
        <dbReference type="ARBA" id="ARBA00040883"/>
    </source>
</evidence>
<keyword evidence="11 16" id="KW-0067">ATP-binding</keyword>
<dbReference type="NCBIfam" id="TIGR00671">
    <property type="entry name" value="baf"/>
    <property type="match status" value="1"/>
</dbReference>
<comment type="pathway">
    <text evidence="4 16">Cofactor biosynthesis; coenzyme A biosynthesis; CoA from (R)-pantothenate: step 1/5.</text>
</comment>
<evidence type="ECO:0000256" key="5">
    <source>
        <dbReference type="ARBA" id="ARBA00011738"/>
    </source>
</evidence>
<keyword evidence="9 16" id="KW-0547">Nucleotide-binding</keyword>
<dbReference type="UniPathway" id="UPA00241">
    <property type="reaction ID" value="UER00352"/>
</dbReference>
<evidence type="ECO:0000256" key="16">
    <source>
        <dbReference type="HAMAP-Rule" id="MF_01274"/>
    </source>
</evidence>
<evidence type="ECO:0000256" key="7">
    <source>
        <dbReference type="ARBA" id="ARBA00022490"/>
    </source>
</evidence>
<evidence type="ECO:0000256" key="2">
    <source>
        <dbReference type="ARBA" id="ARBA00001958"/>
    </source>
</evidence>
<feature type="binding site" evidence="16">
    <location>
        <position position="89"/>
    </location>
    <ligand>
        <name>substrate</name>
    </ligand>
</feature>
<comment type="similarity">
    <text evidence="14 16">Belongs to the type III pantothenate kinase family.</text>
</comment>
<keyword evidence="7 16" id="KW-0963">Cytoplasm</keyword>
<evidence type="ECO:0000313" key="18">
    <source>
        <dbReference type="Proteomes" id="UP000325302"/>
    </source>
</evidence>
<comment type="function">
    <text evidence="16">Catalyzes the phosphorylation of pantothenate (Pan), the first step in CoA biosynthesis.</text>
</comment>
<dbReference type="Pfam" id="PF03309">
    <property type="entry name" value="Pan_kinase"/>
    <property type="match status" value="1"/>
</dbReference>